<evidence type="ECO:0008006" key="3">
    <source>
        <dbReference type="Google" id="ProtNLM"/>
    </source>
</evidence>
<sequence length="145" mass="16215">MRKSVYIAALFGLAYLLVQTPELFEQAPDSAPQASSTEQVSEAYAQQQSKVQVRGQGVVIKLLPDDTKGSRHQKFILRLSDGHTLLVAHNIDLAPRIDDLRVKDYVGFMGEYEWNPQGGVLHWTHHDPGGRHPGGWLSHNGKTYQ</sequence>
<dbReference type="RefSeq" id="WP_092283232.1">
    <property type="nucleotide sequence ID" value="NZ_LT629763.1"/>
</dbReference>
<dbReference type="InterPro" id="IPR021856">
    <property type="entry name" value="DUF3465"/>
</dbReference>
<protein>
    <recommendedName>
        <fullName evidence="3">DUF3465 domain-containing protein</fullName>
    </recommendedName>
</protein>
<organism evidence="1 2">
    <name type="scientific">Halopseudomonas sabulinigri</name>
    <dbReference type="NCBI Taxonomy" id="472181"/>
    <lineage>
        <taxon>Bacteria</taxon>
        <taxon>Pseudomonadati</taxon>
        <taxon>Pseudomonadota</taxon>
        <taxon>Gammaproteobacteria</taxon>
        <taxon>Pseudomonadales</taxon>
        <taxon>Pseudomonadaceae</taxon>
        <taxon>Halopseudomonas</taxon>
    </lineage>
</organism>
<dbReference type="STRING" id="472181.SAMN05216271_0329"/>
<gene>
    <name evidence="1" type="ORF">SAMN05216271_0329</name>
</gene>
<dbReference type="AlphaFoldDB" id="A0A1H1LQ37"/>
<evidence type="ECO:0000313" key="2">
    <source>
        <dbReference type="Proteomes" id="UP000243413"/>
    </source>
</evidence>
<dbReference type="OrthoDB" id="195616at2"/>
<dbReference type="EMBL" id="LT629763">
    <property type="protein sequence ID" value="SDR76724.1"/>
    <property type="molecule type" value="Genomic_DNA"/>
</dbReference>
<reference evidence="2" key="1">
    <citation type="submission" date="2016-10" db="EMBL/GenBank/DDBJ databases">
        <authorList>
            <person name="Varghese N."/>
            <person name="Submissions S."/>
        </authorList>
    </citation>
    <scope>NUCLEOTIDE SEQUENCE [LARGE SCALE GENOMIC DNA]</scope>
    <source>
        <strain evidence="2">JCM 14963</strain>
    </source>
</reference>
<name>A0A1H1LQ37_9GAMM</name>
<evidence type="ECO:0000313" key="1">
    <source>
        <dbReference type="EMBL" id="SDR76724.1"/>
    </source>
</evidence>
<accession>A0A1H1LQ37</accession>
<dbReference type="Pfam" id="PF11948">
    <property type="entry name" value="DUF3465"/>
    <property type="match status" value="1"/>
</dbReference>
<dbReference type="Proteomes" id="UP000243413">
    <property type="component" value="Chromosome I"/>
</dbReference>
<proteinExistence type="predicted"/>